<reference evidence="2 3" key="1">
    <citation type="submission" date="2020-01" db="EMBL/GenBank/DDBJ databases">
        <authorList>
            <person name="Deng T."/>
        </authorList>
    </citation>
    <scope>NUCLEOTIDE SEQUENCE [LARGE SCALE GENOMIC DNA]</scope>
    <source>
        <strain evidence="2 3">5221</strain>
    </source>
</reference>
<dbReference type="RefSeq" id="WP_160953188.1">
    <property type="nucleotide sequence ID" value="NZ_WWEQ01000024.1"/>
</dbReference>
<dbReference type="Pfam" id="PF13738">
    <property type="entry name" value="Pyr_redox_3"/>
    <property type="match status" value="1"/>
</dbReference>
<dbReference type="PANTHER" id="PTHR43539:SF78">
    <property type="entry name" value="FLAVIN-CONTAINING MONOOXYGENASE"/>
    <property type="match status" value="1"/>
</dbReference>
<sequence length="384" mass="40748">MSRAQQDGPPRPVASGGAAPLPDAVRVAVIGAGQAGLSAAYHLQRRGLESGRDFALLDENPAPGGAWQHRWPSLTLSNVNRINDLPGLPMAQAGIAADSIRASAAVPAYYAAYEERLGLRAHRPVSVDRVREDAGALRLELRTPAGPGALRADAVVSATGTWDRPYVPYYPGAAAFGGRQLHTHDYRSPGEFAGQRVAVVGGGISAVQLLQEIAQVAEVAWFTRRPPEFTDREFTPELGHAVIARVEERVRRGERPGSVVSNTALPLTPGLRAARAAGILTARPMFAALTGAGVVQGPGDARPGQTEAFDAILWCTGFRFRLDHLAPLRQREPGGGVRMDGRLATRVARDHRIHLPGYGPTASTIGANRAGRAVARELMELLGA</sequence>
<dbReference type="PANTHER" id="PTHR43539">
    <property type="entry name" value="FLAVIN-BINDING MONOOXYGENASE-LIKE PROTEIN (AFU_ORTHOLOGUE AFUA_4G09220)"/>
    <property type="match status" value="1"/>
</dbReference>
<proteinExistence type="predicted"/>
<dbReference type="GO" id="GO:0050660">
    <property type="term" value="F:flavin adenine dinucleotide binding"/>
    <property type="evidence" value="ECO:0007669"/>
    <property type="project" value="TreeGrafter"/>
</dbReference>
<dbReference type="PRINTS" id="PR00368">
    <property type="entry name" value="FADPNR"/>
</dbReference>
<dbReference type="PRINTS" id="PR00469">
    <property type="entry name" value="PNDRDTASEII"/>
</dbReference>
<dbReference type="InterPro" id="IPR050982">
    <property type="entry name" value="Auxin_biosynth/cation_transpt"/>
</dbReference>
<keyword evidence="1" id="KW-0560">Oxidoreductase</keyword>
<dbReference type="SUPFAM" id="SSF51905">
    <property type="entry name" value="FAD/NAD(P)-binding domain"/>
    <property type="match status" value="2"/>
</dbReference>
<organism evidence="2 3">
    <name type="scientific">Brevibacterium rongguiense</name>
    <dbReference type="NCBI Taxonomy" id="2695267"/>
    <lineage>
        <taxon>Bacteria</taxon>
        <taxon>Bacillati</taxon>
        <taxon>Actinomycetota</taxon>
        <taxon>Actinomycetes</taxon>
        <taxon>Micrococcales</taxon>
        <taxon>Brevibacteriaceae</taxon>
        <taxon>Brevibacterium</taxon>
    </lineage>
</organism>
<keyword evidence="3" id="KW-1185">Reference proteome</keyword>
<dbReference type="EMBL" id="WWEQ01000024">
    <property type="protein sequence ID" value="MYM19757.1"/>
    <property type="molecule type" value="Genomic_DNA"/>
</dbReference>
<evidence type="ECO:0000256" key="1">
    <source>
        <dbReference type="ARBA" id="ARBA00023002"/>
    </source>
</evidence>
<dbReference type="AlphaFoldDB" id="A0A6N9H6L9"/>
<dbReference type="Proteomes" id="UP000469215">
    <property type="component" value="Unassembled WGS sequence"/>
</dbReference>
<name>A0A6N9H6L9_9MICO</name>
<comment type="caution">
    <text evidence="2">The sequence shown here is derived from an EMBL/GenBank/DDBJ whole genome shotgun (WGS) entry which is preliminary data.</text>
</comment>
<evidence type="ECO:0000313" key="3">
    <source>
        <dbReference type="Proteomes" id="UP000469215"/>
    </source>
</evidence>
<dbReference type="GO" id="GO:0004497">
    <property type="term" value="F:monooxygenase activity"/>
    <property type="evidence" value="ECO:0007669"/>
    <property type="project" value="TreeGrafter"/>
</dbReference>
<accession>A0A6N9H6L9</accession>
<dbReference type="Gene3D" id="3.50.50.60">
    <property type="entry name" value="FAD/NAD(P)-binding domain"/>
    <property type="match status" value="1"/>
</dbReference>
<protein>
    <submittedName>
        <fullName evidence="2">NAD(P)-binding domain-containing protein</fullName>
    </submittedName>
</protein>
<gene>
    <name evidence="2" type="ORF">GSY69_07185</name>
</gene>
<evidence type="ECO:0000313" key="2">
    <source>
        <dbReference type="EMBL" id="MYM19757.1"/>
    </source>
</evidence>
<dbReference type="InterPro" id="IPR036188">
    <property type="entry name" value="FAD/NAD-bd_sf"/>
</dbReference>